<dbReference type="InParanoid" id="G9ERT6"/>
<dbReference type="EMBL" id="JH413840">
    <property type="protein sequence ID" value="EHL30004.1"/>
    <property type="molecule type" value="Genomic_DNA"/>
</dbReference>
<dbReference type="HOGENOM" id="CLU_1956842_0_0_6"/>
<dbReference type="Proteomes" id="UP000002770">
    <property type="component" value="Unassembled WGS sequence"/>
</dbReference>
<dbReference type="AlphaFoldDB" id="G9ERT6"/>
<evidence type="ECO:0000313" key="2">
    <source>
        <dbReference type="Proteomes" id="UP000002770"/>
    </source>
</evidence>
<keyword evidence="2" id="KW-1185">Reference proteome</keyword>
<name>G9ERT6_9GAMM</name>
<proteinExistence type="predicted"/>
<organism evidence="1 2">
    <name type="scientific">Legionella drancourtii LLAP12</name>
    <dbReference type="NCBI Taxonomy" id="658187"/>
    <lineage>
        <taxon>Bacteria</taxon>
        <taxon>Pseudomonadati</taxon>
        <taxon>Pseudomonadota</taxon>
        <taxon>Gammaproteobacteria</taxon>
        <taxon>Legionellales</taxon>
        <taxon>Legionellaceae</taxon>
        <taxon>Legionella</taxon>
    </lineage>
</organism>
<protein>
    <submittedName>
        <fullName evidence="1">Uncharacterized protein</fullName>
    </submittedName>
</protein>
<evidence type="ECO:0000313" key="1">
    <source>
        <dbReference type="EMBL" id="EHL30004.1"/>
    </source>
</evidence>
<reference evidence="1 2" key="1">
    <citation type="journal article" date="2011" name="BMC Genomics">
        <title>Insight into cross-talk between intra-amoebal pathogens.</title>
        <authorList>
            <person name="Gimenez G."/>
            <person name="Bertelli C."/>
            <person name="Moliner C."/>
            <person name="Robert C."/>
            <person name="Raoult D."/>
            <person name="Fournier P.E."/>
            <person name="Greub G."/>
        </authorList>
    </citation>
    <scope>NUCLEOTIDE SEQUENCE [LARGE SCALE GENOMIC DNA]</scope>
    <source>
        <strain evidence="1 2">LLAP12</strain>
    </source>
</reference>
<dbReference type="RefSeq" id="WP_006871892.1">
    <property type="nucleotide sequence ID" value="NZ_JH413840.1"/>
</dbReference>
<sequence length="128" mass="14746">MGYSNKVTINGFEIIFKRMEGNFGVFLNLDNELIKTAISECSLLFFNTLFGNELLSMRETFEALECFNDKEHCLGEEPSPNRLYEFSQLKKLRQQAELVLNSEYANDNQKQNASHAIKVLNTGLLERK</sequence>
<gene>
    <name evidence="1" type="ORF">LDG_8004</name>
</gene>
<accession>G9ERT6</accession>